<reference evidence="22" key="2">
    <citation type="submission" date="2023-01" db="EMBL/GenBank/DDBJ databases">
        <title>Draft genome sequence of Maritalea porphyrae strain NBRC 107169.</title>
        <authorList>
            <person name="Sun Q."/>
            <person name="Mori K."/>
        </authorList>
    </citation>
    <scope>NUCLEOTIDE SEQUENCE</scope>
    <source>
        <strain evidence="22">NBRC 107169</strain>
    </source>
</reference>
<feature type="binding site" evidence="17">
    <location>
        <position position="314"/>
    </location>
    <ligand>
        <name>(6S)-NADPHX</name>
        <dbReference type="ChEBI" id="CHEBI:64076"/>
    </ligand>
</feature>
<keyword evidence="12 17" id="KW-0456">Lyase</keyword>
<comment type="similarity">
    <text evidence="18">Belongs to the NnrE/AIBP family.</text>
</comment>
<evidence type="ECO:0000256" key="3">
    <source>
        <dbReference type="ARBA" id="ARBA00006001"/>
    </source>
</evidence>
<evidence type="ECO:0000256" key="18">
    <source>
        <dbReference type="HAMAP-Rule" id="MF_01966"/>
    </source>
</evidence>
<evidence type="ECO:0000256" key="10">
    <source>
        <dbReference type="ARBA" id="ARBA00023027"/>
    </source>
</evidence>
<feature type="binding site" evidence="17">
    <location>
        <position position="368"/>
    </location>
    <ligand>
        <name>(6S)-NADPHX</name>
        <dbReference type="ChEBI" id="CHEBI:64076"/>
    </ligand>
</feature>
<dbReference type="InterPro" id="IPR036652">
    <property type="entry name" value="YjeF_N_dom_sf"/>
</dbReference>
<dbReference type="HAMAP" id="MF_01966">
    <property type="entry name" value="NADHX_epimerase"/>
    <property type="match status" value="1"/>
</dbReference>
<comment type="function">
    <text evidence="17">Catalyzes the dehydration of the S-form of NAD(P)HX at the expense of ADP, which is converted to AMP. Together with NAD(P)HX epimerase, which catalyzes the epimerization of the S- and R-forms, the enzyme allows the repair of both epimers of NAD(P)HX, a damaged form of NAD(P)H that is a result of enzymatic or heat-dependent hydration.</text>
</comment>
<evidence type="ECO:0000256" key="13">
    <source>
        <dbReference type="ARBA" id="ARBA00023268"/>
    </source>
</evidence>
<comment type="subunit">
    <text evidence="17">Homotetramer.</text>
</comment>
<accession>A0ABQ5UVW3</accession>
<proteinExistence type="inferred from homology"/>
<gene>
    <name evidence="18" type="primary">nnrE</name>
    <name evidence="17" type="synonym">nnrD</name>
    <name evidence="22" type="ORF">GCM10007879_27800</name>
</gene>
<reference evidence="22" key="1">
    <citation type="journal article" date="2014" name="Int. J. Syst. Evol. Microbiol.">
        <title>Complete genome of a new Firmicutes species belonging to the dominant human colonic microbiota ('Ruminococcus bicirculans') reveals two chromosomes and a selective capacity to utilize plant glucans.</title>
        <authorList>
            <consortium name="NISC Comparative Sequencing Program"/>
            <person name="Wegmann U."/>
            <person name="Louis P."/>
            <person name="Goesmann A."/>
            <person name="Henrissat B."/>
            <person name="Duncan S.H."/>
            <person name="Flint H.J."/>
        </authorList>
    </citation>
    <scope>NUCLEOTIDE SEQUENCE</scope>
    <source>
        <strain evidence="22">NBRC 107169</strain>
    </source>
</reference>
<dbReference type="EMBL" id="BSNI01000002">
    <property type="protein sequence ID" value="GLQ18531.1"/>
    <property type="molecule type" value="Genomic_DNA"/>
</dbReference>
<sequence>MSYFDSELTLLTPEEMGRADSLSIEAGTSEIELMGNAGRAVGQYIVEHYPRAPVSVLCGPGNNGGDGFVIGCYLRDRGWPVRLVQFGDKDRYSAASMYYLQQWGNPETYSPEIIEDASLLVDSLFGAGLDRPIAGAFADIVRLANETLAPTVAVDMPTGVHGATGQVLGTAIQADATITFFRKKPGHLLLPGRELCGNVALRQIGIEKQVLRLIEPQTIENHPKNWRLPTANVAGHKYSKGHCVVVSGPRGATGAARMSALSALRAGAGLVTINGERAALKEHASHLTAIMLRDEPLSELLNDERFNALVVGPGNGVSDATYHNVLTAIASNRALLLDADALNCFNSDPETIFNAIKKTNGNVVMTPHAGEFGRLFKNVELSAGKVEAARKAAEISGAVIVLKGADSVIASPDGRAAINSNAPPWLATAGSGDVLAGIIGGLQAQGMEAFDAACAGVYVHGLAAAQYGGEGMIATDLPQLVPSALAVAR</sequence>
<evidence type="ECO:0000256" key="6">
    <source>
        <dbReference type="ARBA" id="ARBA00022741"/>
    </source>
</evidence>
<feature type="binding site" evidence="17">
    <location>
        <begin position="403"/>
        <end position="407"/>
    </location>
    <ligand>
        <name>AMP</name>
        <dbReference type="ChEBI" id="CHEBI:456215"/>
    </ligand>
</feature>
<comment type="catalytic activity">
    <reaction evidence="2 18 19">
        <text>(6R)-NADPHX = (6S)-NADPHX</text>
        <dbReference type="Rhea" id="RHEA:32227"/>
        <dbReference type="ChEBI" id="CHEBI:64076"/>
        <dbReference type="ChEBI" id="CHEBI:64077"/>
        <dbReference type="EC" id="5.1.99.6"/>
    </reaction>
</comment>
<comment type="function">
    <text evidence="14 19">Bifunctional enzyme that catalyzes the epimerization of the S- and R-forms of NAD(P)HX and the dehydration of the S-form of NAD(P)HX at the expense of ADP, which is converted to AMP. This allows the repair of both epimers of NAD(P)HX, a damaged form of NAD(P)H that is a result of enzymatic or heat-dependent hydration.</text>
</comment>
<evidence type="ECO:0000256" key="5">
    <source>
        <dbReference type="ARBA" id="ARBA00022723"/>
    </source>
</evidence>
<keyword evidence="10 17" id="KW-0520">NAD</keyword>
<evidence type="ECO:0000259" key="21">
    <source>
        <dbReference type="PROSITE" id="PS51385"/>
    </source>
</evidence>
<evidence type="ECO:0000313" key="23">
    <source>
        <dbReference type="Proteomes" id="UP001161405"/>
    </source>
</evidence>
<dbReference type="Proteomes" id="UP001161405">
    <property type="component" value="Unassembled WGS sequence"/>
</dbReference>
<comment type="similarity">
    <text evidence="17">Belongs to the NnrD/CARKD family.</text>
</comment>
<keyword evidence="9 18" id="KW-0630">Potassium</keyword>
<evidence type="ECO:0000256" key="2">
    <source>
        <dbReference type="ARBA" id="ARBA00000909"/>
    </source>
</evidence>
<feature type="binding site" evidence="18">
    <location>
        <position position="158"/>
    </location>
    <ligand>
        <name>K(+)</name>
        <dbReference type="ChEBI" id="CHEBI:29103"/>
    </ligand>
</feature>
<dbReference type="PROSITE" id="PS51385">
    <property type="entry name" value="YJEF_N"/>
    <property type="match status" value="1"/>
</dbReference>
<keyword evidence="23" id="KW-1185">Reference proteome</keyword>
<comment type="similarity">
    <text evidence="4 19">In the C-terminal section; belongs to the NnrD/CARKD family.</text>
</comment>
<dbReference type="Pfam" id="PF03853">
    <property type="entry name" value="YjeF_N"/>
    <property type="match status" value="1"/>
</dbReference>
<dbReference type="PANTHER" id="PTHR12592">
    <property type="entry name" value="ATP-DEPENDENT (S)-NAD(P)H-HYDRATE DEHYDRATASE FAMILY MEMBER"/>
    <property type="match status" value="1"/>
</dbReference>
<name>A0ABQ5UVW3_9HYPH</name>
<comment type="caution">
    <text evidence="22">The sequence shown here is derived from an EMBL/GenBank/DDBJ whole genome shotgun (WGS) entry which is preliminary data.</text>
</comment>
<evidence type="ECO:0000256" key="8">
    <source>
        <dbReference type="ARBA" id="ARBA00022857"/>
    </source>
</evidence>
<feature type="domain" description="YjeF C-terminal" evidence="20">
    <location>
        <begin position="220"/>
        <end position="488"/>
    </location>
</feature>
<comment type="catalytic activity">
    <reaction evidence="15 17 19">
        <text>(6S)-NADHX + ADP = AMP + phosphate + NADH + H(+)</text>
        <dbReference type="Rhea" id="RHEA:32223"/>
        <dbReference type="ChEBI" id="CHEBI:15378"/>
        <dbReference type="ChEBI" id="CHEBI:43474"/>
        <dbReference type="ChEBI" id="CHEBI:57945"/>
        <dbReference type="ChEBI" id="CHEBI:64074"/>
        <dbReference type="ChEBI" id="CHEBI:456215"/>
        <dbReference type="ChEBI" id="CHEBI:456216"/>
        <dbReference type="EC" id="4.2.1.136"/>
    </reaction>
</comment>
<feature type="binding site" evidence="18">
    <location>
        <position position="63"/>
    </location>
    <ligand>
        <name>K(+)</name>
        <dbReference type="ChEBI" id="CHEBI:29103"/>
    </ligand>
</feature>
<evidence type="ECO:0000256" key="14">
    <source>
        <dbReference type="ARBA" id="ARBA00025153"/>
    </source>
</evidence>
<dbReference type="NCBIfam" id="TIGR00196">
    <property type="entry name" value="yjeF_cterm"/>
    <property type="match status" value="1"/>
</dbReference>
<evidence type="ECO:0000256" key="12">
    <source>
        <dbReference type="ARBA" id="ARBA00023239"/>
    </source>
</evidence>
<keyword evidence="8 17" id="KW-0521">NADP</keyword>
<protein>
    <recommendedName>
        <fullName evidence="19">Bifunctional NAD(P)H-hydrate repair enzyme</fullName>
    </recommendedName>
    <alternativeName>
        <fullName evidence="19">Nicotinamide nucleotide repair protein</fullName>
    </alternativeName>
    <domain>
        <recommendedName>
            <fullName evidence="19">ADP-dependent (S)-NAD(P)H-hydrate dehydratase</fullName>
            <ecNumber evidence="19">4.2.1.136</ecNumber>
        </recommendedName>
        <alternativeName>
            <fullName evidence="19">ADP-dependent NAD(P)HX dehydratase</fullName>
        </alternativeName>
    </domain>
    <domain>
        <recommendedName>
            <fullName evidence="19">NAD(P)H-hydrate epimerase</fullName>
            <ecNumber evidence="19">5.1.99.6</ecNumber>
        </recommendedName>
    </domain>
</protein>
<dbReference type="CDD" id="cd01171">
    <property type="entry name" value="YXKO-related"/>
    <property type="match status" value="1"/>
</dbReference>
<dbReference type="NCBIfam" id="TIGR00197">
    <property type="entry name" value="yjeF_nterm"/>
    <property type="match status" value="1"/>
</dbReference>
<dbReference type="InterPro" id="IPR030677">
    <property type="entry name" value="Nnr"/>
</dbReference>
<keyword evidence="5 18" id="KW-0479">Metal-binding</keyword>
<dbReference type="HAMAP" id="MF_01965">
    <property type="entry name" value="NADHX_dehydratase"/>
    <property type="match status" value="1"/>
</dbReference>
<dbReference type="Gene3D" id="3.40.50.10260">
    <property type="entry name" value="YjeF N-terminal domain"/>
    <property type="match status" value="1"/>
</dbReference>
<feature type="binding site" evidence="18">
    <location>
        <position position="155"/>
    </location>
    <ligand>
        <name>(6S)-NADPHX</name>
        <dbReference type="ChEBI" id="CHEBI:64076"/>
    </ligand>
</feature>
<dbReference type="Gene3D" id="3.40.1190.20">
    <property type="match status" value="1"/>
</dbReference>
<dbReference type="InterPro" id="IPR004443">
    <property type="entry name" value="YjeF_N_dom"/>
</dbReference>
<feature type="domain" description="YjeF N-terminal" evidence="21">
    <location>
        <begin position="16"/>
        <end position="212"/>
    </location>
</feature>
<comment type="caution">
    <text evidence="18">Lacks conserved residue(s) required for the propagation of feature annotation.</text>
</comment>
<evidence type="ECO:0000256" key="1">
    <source>
        <dbReference type="ARBA" id="ARBA00000013"/>
    </source>
</evidence>
<dbReference type="InterPro" id="IPR000631">
    <property type="entry name" value="CARKD"/>
</dbReference>
<comment type="similarity">
    <text evidence="3 19">In the N-terminal section; belongs to the NnrE/AIBP family.</text>
</comment>
<feature type="binding site" evidence="18">
    <location>
        <begin position="126"/>
        <end position="132"/>
    </location>
    <ligand>
        <name>(6S)-NADPHX</name>
        <dbReference type="ChEBI" id="CHEBI:64076"/>
    </ligand>
</feature>
<evidence type="ECO:0000256" key="7">
    <source>
        <dbReference type="ARBA" id="ARBA00022840"/>
    </source>
</evidence>
<evidence type="ECO:0000256" key="17">
    <source>
        <dbReference type="HAMAP-Rule" id="MF_01965"/>
    </source>
</evidence>
<dbReference type="PROSITE" id="PS01050">
    <property type="entry name" value="YJEF_C_2"/>
    <property type="match status" value="1"/>
</dbReference>
<feature type="binding site" evidence="17">
    <location>
        <position position="255"/>
    </location>
    <ligand>
        <name>(6S)-NADPHX</name>
        <dbReference type="ChEBI" id="CHEBI:64076"/>
    </ligand>
</feature>
<keyword evidence="6 17" id="KW-0547">Nucleotide-binding</keyword>
<evidence type="ECO:0000256" key="19">
    <source>
        <dbReference type="PIRNR" id="PIRNR017184"/>
    </source>
</evidence>
<organism evidence="22 23">
    <name type="scientific">Maritalea porphyrae</name>
    <dbReference type="NCBI Taxonomy" id="880732"/>
    <lineage>
        <taxon>Bacteria</taxon>
        <taxon>Pseudomonadati</taxon>
        <taxon>Pseudomonadota</taxon>
        <taxon>Alphaproteobacteria</taxon>
        <taxon>Hyphomicrobiales</taxon>
        <taxon>Devosiaceae</taxon>
        <taxon>Maritalea</taxon>
    </lineage>
</organism>
<evidence type="ECO:0000313" key="22">
    <source>
        <dbReference type="EMBL" id="GLQ18531.1"/>
    </source>
</evidence>
<dbReference type="Pfam" id="PF01256">
    <property type="entry name" value="Carb_kinase"/>
    <property type="match status" value="1"/>
</dbReference>
<comment type="catalytic activity">
    <reaction evidence="1 18 19">
        <text>(6R)-NADHX = (6S)-NADHX</text>
        <dbReference type="Rhea" id="RHEA:32215"/>
        <dbReference type="ChEBI" id="CHEBI:64074"/>
        <dbReference type="ChEBI" id="CHEBI:64075"/>
        <dbReference type="EC" id="5.1.99.6"/>
    </reaction>
</comment>
<feature type="binding site" evidence="18">
    <location>
        <begin position="62"/>
        <end position="66"/>
    </location>
    <ligand>
        <name>(6S)-NADPHX</name>
        <dbReference type="ChEBI" id="CHEBI:64076"/>
    </ligand>
</feature>
<keyword evidence="11 18" id="KW-0413">Isomerase</keyword>
<dbReference type="EC" id="5.1.99.6" evidence="19"/>
<dbReference type="SUPFAM" id="SSF64153">
    <property type="entry name" value="YjeF N-terminal domain-like"/>
    <property type="match status" value="1"/>
</dbReference>
<evidence type="ECO:0000256" key="15">
    <source>
        <dbReference type="ARBA" id="ARBA00048238"/>
    </source>
</evidence>
<dbReference type="InterPro" id="IPR017953">
    <property type="entry name" value="Carbohydrate_kinase_pred_CS"/>
</dbReference>
<evidence type="ECO:0000256" key="11">
    <source>
        <dbReference type="ARBA" id="ARBA00023235"/>
    </source>
</evidence>
<keyword evidence="13" id="KW-0511">Multifunctional enzyme</keyword>
<comment type="function">
    <text evidence="18">Catalyzes the epimerization of the S- and R-forms of NAD(P)HX, a damaged form of NAD(P)H that is a result of enzymatic or heat-dependent hydration. This is a prerequisite for the S-specific NAD(P)H-hydrate dehydratase to allow the repair of both epimers of NAD(P)HX.</text>
</comment>
<keyword evidence="7 17" id="KW-0067">ATP-binding</keyword>
<comment type="cofactor">
    <cofactor evidence="17">
        <name>Mg(2+)</name>
        <dbReference type="ChEBI" id="CHEBI:18420"/>
    </cofactor>
</comment>
<feature type="binding site" evidence="18">
    <location>
        <position position="122"/>
    </location>
    <ligand>
        <name>K(+)</name>
        <dbReference type="ChEBI" id="CHEBI:29103"/>
    </ligand>
</feature>
<dbReference type="RefSeq" id="WP_284365523.1">
    <property type="nucleotide sequence ID" value="NZ_BSNI01000002.1"/>
</dbReference>
<dbReference type="PROSITE" id="PS51383">
    <property type="entry name" value="YJEF_C_3"/>
    <property type="match status" value="1"/>
</dbReference>
<dbReference type="PANTHER" id="PTHR12592:SF0">
    <property type="entry name" value="ATP-DEPENDENT (S)-NAD(P)H-HYDRATE DEHYDRATASE"/>
    <property type="match status" value="1"/>
</dbReference>
<comment type="catalytic activity">
    <reaction evidence="16 17 19">
        <text>(6S)-NADPHX + ADP = AMP + phosphate + NADPH + H(+)</text>
        <dbReference type="Rhea" id="RHEA:32235"/>
        <dbReference type="ChEBI" id="CHEBI:15378"/>
        <dbReference type="ChEBI" id="CHEBI:43474"/>
        <dbReference type="ChEBI" id="CHEBI:57783"/>
        <dbReference type="ChEBI" id="CHEBI:64076"/>
        <dbReference type="ChEBI" id="CHEBI:456215"/>
        <dbReference type="ChEBI" id="CHEBI:456216"/>
        <dbReference type="EC" id="4.2.1.136"/>
    </reaction>
</comment>
<dbReference type="EC" id="4.2.1.136" evidence="19"/>
<feature type="binding site" evidence="17">
    <location>
        <position position="433"/>
    </location>
    <ligand>
        <name>(6S)-NADPHX</name>
        <dbReference type="ChEBI" id="CHEBI:64076"/>
    </ligand>
</feature>
<evidence type="ECO:0000256" key="4">
    <source>
        <dbReference type="ARBA" id="ARBA00009524"/>
    </source>
</evidence>
<dbReference type="SUPFAM" id="SSF53613">
    <property type="entry name" value="Ribokinase-like"/>
    <property type="match status" value="1"/>
</dbReference>
<comment type="cofactor">
    <cofactor evidence="18 19">
        <name>K(+)</name>
        <dbReference type="ChEBI" id="CHEBI:29103"/>
    </cofactor>
    <text evidence="18 19">Binds 1 potassium ion per subunit.</text>
</comment>
<dbReference type="PIRSF" id="PIRSF017184">
    <property type="entry name" value="Nnr"/>
    <property type="match status" value="1"/>
</dbReference>
<dbReference type="InterPro" id="IPR029056">
    <property type="entry name" value="Ribokinase-like"/>
</dbReference>
<evidence type="ECO:0000259" key="20">
    <source>
        <dbReference type="PROSITE" id="PS51383"/>
    </source>
</evidence>
<evidence type="ECO:0000256" key="9">
    <source>
        <dbReference type="ARBA" id="ARBA00022958"/>
    </source>
</evidence>
<feature type="binding site" evidence="17">
    <location>
        <position position="432"/>
    </location>
    <ligand>
        <name>AMP</name>
        <dbReference type="ChEBI" id="CHEBI:456215"/>
    </ligand>
</feature>
<evidence type="ECO:0000256" key="16">
    <source>
        <dbReference type="ARBA" id="ARBA00049209"/>
    </source>
</evidence>